<protein>
    <recommendedName>
        <fullName evidence="2">precorrin-2 dehydrogenase</fullName>
        <ecNumber evidence="2">1.3.1.76</ecNumber>
    </recommendedName>
</protein>
<proteinExistence type="predicted"/>
<dbReference type="InterPro" id="IPR028161">
    <property type="entry name" value="Met8-like"/>
</dbReference>
<dbReference type="AlphaFoldDB" id="A0A382KSV4"/>
<sequence length="156" mass="16903">MTAYYPVYLNLTGKKCVVIGGGPIAEDKVAKLQDAKAEVILISPTVTPALQAWAQAGDFEWQQREYQHGDLDGAFLGIASTNNREVNQEIFQEAERLAILMNVVDDPDQCTFIAPAIVQRGQVTLAISTGGASPALARKLRETLTKDSALDWADLA</sequence>
<dbReference type="InterPro" id="IPR028281">
    <property type="entry name" value="Sirohaem_synthase_central"/>
</dbReference>
<dbReference type="InterPro" id="IPR036291">
    <property type="entry name" value="NAD(P)-bd_dom_sf"/>
</dbReference>
<evidence type="ECO:0000256" key="1">
    <source>
        <dbReference type="ARBA" id="ARBA00005010"/>
    </source>
</evidence>
<evidence type="ECO:0000256" key="4">
    <source>
        <dbReference type="ARBA" id="ARBA00023027"/>
    </source>
</evidence>
<keyword evidence="4" id="KW-0520">NAD</keyword>
<dbReference type="UniPathway" id="UPA00262">
    <property type="reaction ID" value="UER00222"/>
</dbReference>
<dbReference type="NCBIfam" id="TIGR01470">
    <property type="entry name" value="cysG_Nterm"/>
    <property type="match status" value="1"/>
</dbReference>
<dbReference type="Pfam" id="PF13241">
    <property type="entry name" value="NAD_binding_7"/>
    <property type="match status" value="1"/>
</dbReference>
<dbReference type="Pfam" id="PF14824">
    <property type="entry name" value="Sirohm_synth_M"/>
    <property type="match status" value="1"/>
</dbReference>
<dbReference type="GO" id="GO:0019354">
    <property type="term" value="P:siroheme biosynthetic process"/>
    <property type="evidence" value="ECO:0007669"/>
    <property type="project" value="UniProtKB-UniPathway"/>
</dbReference>
<evidence type="ECO:0000256" key="5">
    <source>
        <dbReference type="ARBA" id="ARBA00023244"/>
    </source>
</evidence>
<dbReference type="SUPFAM" id="SSF51735">
    <property type="entry name" value="NAD(P)-binding Rossmann-fold domains"/>
    <property type="match status" value="1"/>
</dbReference>
<dbReference type="GO" id="GO:0004325">
    <property type="term" value="F:ferrochelatase activity"/>
    <property type="evidence" value="ECO:0007669"/>
    <property type="project" value="InterPro"/>
</dbReference>
<dbReference type="EC" id="1.3.1.76" evidence="2"/>
<dbReference type="PANTHER" id="PTHR35330">
    <property type="entry name" value="SIROHEME BIOSYNTHESIS PROTEIN MET8"/>
    <property type="match status" value="1"/>
</dbReference>
<reference evidence="8" key="1">
    <citation type="submission" date="2018-05" db="EMBL/GenBank/DDBJ databases">
        <authorList>
            <person name="Lanie J.A."/>
            <person name="Ng W.-L."/>
            <person name="Kazmierczak K.M."/>
            <person name="Andrzejewski T.M."/>
            <person name="Davidsen T.M."/>
            <person name="Wayne K.J."/>
            <person name="Tettelin H."/>
            <person name="Glass J.I."/>
            <person name="Rusch D."/>
            <person name="Podicherti R."/>
            <person name="Tsui H.-C.T."/>
            <person name="Winkler M.E."/>
        </authorList>
    </citation>
    <scope>NUCLEOTIDE SEQUENCE</scope>
</reference>
<organism evidence="8">
    <name type="scientific">marine metagenome</name>
    <dbReference type="NCBI Taxonomy" id="408172"/>
    <lineage>
        <taxon>unclassified sequences</taxon>
        <taxon>metagenomes</taxon>
        <taxon>ecological metagenomes</taxon>
    </lineage>
</organism>
<keyword evidence="3" id="KW-0560">Oxidoreductase</keyword>
<dbReference type="PANTHER" id="PTHR35330:SF1">
    <property type="entry name" value="SIROHEME BIOSYNTHESIS PROTEIN MET8"/>
    <property type="match status" value="1"/>
</dbReference>
<dbReference type="GO" id="GO:0043115">
    <property type="term" value="F:precorrin-2 dehydrogenase activity"/>
    <property type="evidence" value="ECO:0007669"/>
    <property type="project" value="UniProtKB-EC"/>
</dbReference>
<dbReference type="InterPro" id="IPR006367">
    <property type="entry name" value="Sirohaem_synthase_N"/>
</dbReference>
<dbReference type="SUPFAM" id="SSF75615">
    <property type="entry name" value="Siroheme synthase middle domains-like"/>
    <property type="match status" value="1"/>
</dbReference>
<evidence type="ECO:0000256" key="3">
    <source>
        <dbReference type="ARBA" id="ARBA00023002"/>
    </source>
</evidence>
<keyword evidence="5" id="KW-0627">Porphyrin biosynthesis</keyword>
<name>A0A382KSV4_9ZZZZ</name>
<comment type="pathway">
    <text evidence="1">Porphyrin-containing compound metabolism; siroheme biosynthesis; sirohydrochlorin from precorrin-2: step 1/1.</text>
</comment>
<evidence type="ECO:0000259" key="7">
    <source>
        <dbReference type="Pfam" id="PF14824"/>
    </source>
</evidence>
<dbReference type="EMBL" id="UINC01082525">
    <property type="protein sequence ID" value="SVC27369.1"/>
    <property type="molecule type" value="Genomic_DNA"/>
</dbReference>
<feature type="non-terminal residue" evidence="8">
    <location>
        <position position="156"/>
    </location>
</feature>
<dbReference type="Gene3D" id="3.40.50.720">
    <property type="entry name" value="NAD(P)-binding Rossmann-like Domain"/>
    <property type="match status" value="1"/>
</dbReference>
<gene>
    <name evidence="8" type="ORF">METZ01_LOCUS280223</name>
</gene>
<evidence type="ECO:0000256" key="6">
    <source>
        <dbReference type="ARBA" id="ARBA00047561"/>
    </source>
</evidence>
<evidence type="ECO:0000313" key="8">
    <source>
        <dbReference type="EMBL" id="SVC27369.1"/>
    </source>
</evidence>
<comment type="catalytic activity">
    <reaction evidence="6">
        <text>precorrin-2 + NAD(+) = sirohydrochlorin + NADH + 2 H(+)</text>
        <dbReference type="Rhea" id="RHEA:15613"/>
        <dbReference type="ChEBI" id="CHEBI:15378"/>
        <dbReference type="ChEBI" id="CHEBI:57540"/>
        <dbReference type="ChEBI" id="CHEBI:57945"/>
        <dbReference type="ChEBI" id="CHEBI:58351"/>
        <dbReference type="ChEBI" id="CHEBI:58827"/>
        <dbReference type="EC" id="1.3.1.76"/>
    </reaction>
</comment>
<evidence type="ECO:0000256" key="2">
    <source>
        <dbReference type="ARBA" id="ARBA00012400"/>
    </source>
</evidence>
<feature type="domain" description="Siroheme synthase central" evidence="7">
    <location>
        <begin position="120"/>
        <end position="145"/>
    </location>
</feature>
<accession>A0A382KSV4</accession>
<dbReference type="Gene3D" id="3.30.160.110">
    <property type="entry name" value="Siroheme synthase, domain 2"/>
    <property type="match status" value="1"/>
</dbReference>